<dbReference type="RefSeq" id="WP_130161769.1">
    <property type="nucleotide sequence ID" value="NZ_SGIM01000004.1"/>
</dbReference>
<dbReference type="Pfam" id="PF05838">
    <property type="entry name" value="Glyco_hydro_108"/>
    <property type="match status" value="1"/>
</dbReference>
<dbReference type="InterPro" id="IPR008565">
    <property type="entry name" value="TtsA-like_GH18_dom"/>
</dbReference>
<feature type="domain" description="TtsA-like Glycoside hydrolase family 108" evidence="1">
    <location>
        <begin position="11"/>
        <end position="98"/>
    </location>
</feature>
<protein>
    <submittedName>
        <fullName evidence="3">Secretion activator protein</fullName>
    </submittedName>
</protein>
<dbReference type="Pfam" id="PF09374">
    <property type="entry name" value="PG_binding_3"/>
    <property type="match status" value="1"/>
</dbReference>
<organism evidence="3 4">
    <name type="scientific">Acinetobacter halotolerans</name>
    <dbReference type="NCBI Taxonomy" id="1752076"/>
    <lineage>
        <taxon>Bacteria</taxon>
        <taxon>Pseudomonadati</taxon>
        <taxon>Pseudomonadota</taxon>
        <taxon>Gammaproteobacteria</taxon>
        <taxon>Moraxellales</taxon>
        <taxon>Moraxellaceae</taxon>
        <taxon>Acinetobacter</taxon>
    </lineage>
</organism>
<proteinExistence type="predicted"/>
<feature type="domain" description="Peptidoglycan binding" evidence="2">
    <location>
        <begin position="104"/>
        <end position="162"/>
    </location>
</feature>
<evidence type="ECO:0000259" key="2">
    <source>
        <dbReference type="Pfam" id="PF09374"/>
    </source>
</evidence>
<dbReference type="CDD" id="cd13926">
    <property type="entry name" value="N-acetylmuramidase_GH108"/>
    <property type="match status" value="1"/>
</dbReference>
<name>A0A4Q6XHM6_9GAMM</name>
<keyword evidence="4" id="KW-1185">Reference proteome</keyword>
<gene>
    <name evidence="3" type="ORF">EXE30_06915</name>
</gene>
<evidence type="ECO:0000259" key="1">
    <source>
        <dbReference type="Pfam" id="PF05838"/>
    </source>
</evidence>
<dbReference type="SUPFAM" id="SSF53955">
    <property type="entry name" value="Lysozyme-like"/>
    <property type="match status" value="1"/>
</dbReference>
<dbReference type="InterPro" id="IPR018537">
    <property type="entry name" value="Peptidoglycan-bd_3"/>
</dbReference>
<accession>A0A4Q6XHM6</accession>
<evidence type="ECO:0000313" key="3">
    <source>
        <dbReference type="EMBL" id="RZF53699.1"/>
    </source>
</evidence>
<comment type="caution">
    <text evidence="3">The sequence shown here is derived from an EMBL/GenBank/DDBJ whole genome shotgun (WGS) entry which is preliminary data.</text>
</comment>
<dbReference type="EMBL" id="SGIM01000004">
    <property type="protein sequence ID" value="RZF53699.1"/>
    <property type="molecule type" value="Genomic_DNA"/>
</dbReference>
<sequence>MSKLTFEEAFKRLIGHEGRFTNDRNDRGNWTTGIIGKGQLKGTKYGISAMTYPNLDIKNLTLDQAKQIYKRDWWNGLAAKNINAAIVFQVWDFAINAGMATAKRKLQSAVGVADDGIIGPLTIKAINDADLNDVLMKFNAERLTYYTKLSTWGRYGKGWTNRVAGQLQYAAVDN</sequence>
<dbReference type="Proteomes" id="UP000292110">
    <property type="component" value="Unassembled WGS sequence"/>
</dbReference>
<reference evidence="3 4" key="1">
    <citation type="submission" date="2019-02" db="EMBL/GenBank/DDBJ databases">
        <title>The draft genome of Acinetobacter halotolerans strain JCM 31009.</title>
        <authorList>
            <person name="Qin J."/>
            <person name="Feng Y."/>
            <person name="Nemec A."/>
            <person name="Zong Z."/>
        </authorList>
    </citation>
    <scope>NUCLEOTIDE SEQUENCE [LARGE SCALE GENOMIC DNA]</scope>
    <source>
        <strain evidence="3 4">JCM 31009</strain>
    </source>
</reference>
<dbReference type="Gene3D" id="1.20.141.10">
    <property type="entry name" value="Chitosanase, subunit A, domain 1"/>
    <property type="match status" value="1"/>
</dbReference>
<dbReference type="InterPro" id="IPR023346">
    <property type="entry name" value="Lysozyme-like_dom_sf"/>
</dbReference>
<evidence type="ECO:0000313" key="4">
    <source>
        <dbReference type="Proteomes" id="UP000292110"/>
    </source>
</evidence>
<dbReference type="AlphaFoldDB" id="A0A4Q6XHM6"/>